<dbReference type="CDD" id="cd00132">
    <property type="entry name" value="CRIB"/>
    <property type="match status" value="1"/>
</dbReference>
<evidence type="ECO:0000256" key="1">
    <source>
        <dbReference type="SAM" id="MobiDB-lite"/>
    </source>
</evidence>
<keyword evidence="4" id="KW-1185">Reference proteome</keyword>
<dbReference type="Proteomes" id="UP000653305">
    <property type="component" value="Unassembled WGS sequence"/>
</dbReference>
<comment type="caution">
    <text evidence="3">The sequence shown here is derived from an EMBL/GenBank/DDBJ whole genome shotgun (WGS) entry which is preliminary data.</text>
</comment>
<dbReference type="OrthoDB" id="4206278at2759"/>
<dbReference type="EMBL" id="BMAC01000004">
    <property type="protein sequence ID" value="GFP79076.1"/>
    <property type="molecule type" value="Genomic_DNA"/>
</dbReference>
<feature type="domain" description="CRIB" evidence="2">
    <location>
        <begin position="29"/>
        <end position="42"/>
    </location>
</feature>
<evidence type="ECO:0000313" key="3">
    <source>
        <dbReference type="EMBL" id="GFP79076.1"/>
    </source>
</evidence>
<accession>A0A830AY94</accession>
<dbReference type="SMART" id="SM00285">
    <property type="entry name" value="PBD"/>
    <property type="match status" value="1"/>
</dbReference>
<dbReference type="InterPro" id="IPR000095">
    <property type="entry name" value="CRIB_dom"/>
</dbReference>
<dbReference type="Pfam" id="PF00786">
    <property type="entry name" value="PBD"/>
    <property type="match status" value="1"/>
</dbReference>
<feature type="compositionally biased region" description="Basic residues" evidence="1">
    <location>
        <begin position="105"/>
        <end position="115"/>
    </location>
</feature>
<feature type="region of interest" description="Disordered" evidence="1">
    <location>
        <begin position="70"/>
        <end position="153"/>
    </location>
</feature>
<feature type="compositionally biased region" description="Polar residues" evidence="1">
    <location>
        <begin position="70"/>
        <end position="79"/>
    </location>
</feature>
<protein>
    <submittedName>
        <fullName evidence="3">Crib domain-containing protein ric10</fullName>
    </submittedName>
</protein>
<dbReference type="AlphaFoldDB" id="A0A830AY94"/>
<proteinExistence type="predicted"/>
<reference evidence="3" key="1">
    <citation type="submission" date="2020-07" db="EMBL/GenBank/DDBJ databases">
        <title>Ethylene signaling mediates host invasion by parasitic plants.</title>
        <authorList>
            <person name="Yoshida S."/>
        </authorList>
    </citation>
    <scope>NUCLEOTIDE SEQUENCE</scope>
    <source>
        <strain evidence="3">Okayama</strain>
    </source>
</reference>
<dbReference type="InterPro" id="IPR036936">
    <property type="entry name" value="CRIB_dom_sf"/>
</dbReference>
<dbReference type="PANTHER" id="PTHR46325:SF20">
    <property type="entry name" value="CRIB DOMAIN-CONTAINING PROTEIN RIC10"/>
    <property type="match status" value="1"/>
</dbReference>
<name>A0A830AY94_9LAMI</name>
<evidence type="ECO:0000313" key="4">
    <source>
        <dbReference type="Proteomes" id="UP000653305"/>
    </source>
</evidence>
<feature type="compositionally biased region" description="Low complexity" evidence="1">
    <location>
        <begin position="116"/>
        <end position="131"/>
    </location>
</feature>
<sequence>MGTKMKGFYKGFKYTLSQIFVVKEREMEIGSPTDVKHVAHIGWEGPSGSAPTWMNEFRVGPDFAATSIGNSGSALSPWSSHDFGESMRQQSESFKDIQSPELPIIKKKEKRKKSKSTSSPKSSSSCTSRASRTGKSKSKFIEGSAKHANIPVA</sequence>
<gene>
    <name evidence="3" type="ORF">PHJA_000051100</name>
</gene>
<evidence type="ECO:0000259" key="2">
    <source>
        <dbReference type="PROSITE" id="PS50108"/>
    </source>
</evidence>
<dbReference type="PROSITE" id="PS50108">
    <property type="entry name" value="CRIB"/>
    <property type="match status" value="1"/>
</dbReference>
<dbReference type="Gene3D" id="3.90.810.10">
    <property type="entry name" value="CRIB domain"/>
    <property type="match status" value="1"/>
</dbReference>
<organism evidence="3 4">
    <name type="scientific">Phtheirospermum japonicum</name>
    <dbReference type="NCBI Taxonomy" id="374723"/>
    <lineage>
        <taxon>Eukaryota</taxon>
        <taxon>Viridiplantae</taxon>
        <taxon>Streptophyta</taxon>
        <taxon>Embryophyta</taxon>
        <taxon>Tracheophyta</taxon>
        <taxon>Spermatophyta</taxon>
        <taxon>Magnoliopsida</taxon>
        <taxon>eudicotyledons</taxon>
        <taxon>Gunneridae</taxon>
        <taxon>Pentapetalae</taxon>
        <taxon>asterids</taxon>
        <taxon>lamiids</taxon>
        <taxon>Lamiales</taxon>
        <taxon>Orobanchaceae</taxon>
        <taxon>Orobanchaceae incertae sedis</taxon>
        <taxon>Phtheirospermum</taxon>
    </lineage>
</organism>
<dbReference type="PANTHER" id="PTHR46325">
    <property type="entry name" value="CRIB DOMAIN-CONTAINING PROTEIN RIC8"/>
    <property type="match status" value="1"/>
</dbReference>